<accession>A0A4C1Z2I3</accession>
<protein>
    <submittedName>
        <fullName evidence="1">Uncharacterized protein</fullName>
    </submittedName>
</protein>
<sequence length="125" mass="14131">MAKRTSQFYNCFGRWRTDVDCLHPTRLSLYDKFFWIRRDIATVPSTASSLLGPILEHCARFYLLHIGMTVRRPLTGEFVGIGCVVNESSHVPLIPSSPLGADLYQQAQRSTVVDTMIMPTTLIDL</sequence>
<proteinExistence type="predicted"/>
<dbReference type="EMBL" id="BGZK01001483">
    <property type="protein sequence ID" value="GBP80815.1"/>
    <property type="molecule type" value="Genomic_DNA"/>
</dbReference>
<dbReference type="Proteomes" id="UP000299102">
    <property type="component" value="Unassembled WGS sequence"/>
</dbReference>
<organism evidence="1 2">
    <name type="scientific">Eumeta variegata</name>
    <name type="common">Bagworm moth</name>
    <name type="synonym">Eumeta japonica</name>
    <dbReference type="NCBI Taxonomy" id="151549"/>
    <lineage>
        <taxon>Eukaryota</taxon>
        <taxon>Metazoa</taxon>
        <taxon>Ecdysozoa</taxon>
        <taxon>Arthropoda</taxon>
        <taxon>Hexapoda</taxon>
        <taxon>Insecta</taxon>
        <taxon>Pterygota</taxon>
        <taxon>Neoptera</taxon>
        <taxon>Endopterygota</taxon>
        <taxon>Lepidoptera</taxon>
        <taxon>Glossata</taxon>
        <taxon>Ditrysia</taxon>
        <taxon>Tineoidea</taxon>
        <taxon>Psychidae</taxon>
        <taxon>Oiketicinae</taxon>
        <taxon>Eumeta</taxon>
    </lineage>
</organism>
<dbReference type="AlphaFoldDB" id="A0A4C1Z2I3"/>
<keyword evidence="2" id="KW-1185">Reference proteome</keyword>
<evidence type="ECO:0000313" key="1">
    <source>
        <dbReference type="EMBL" id="GBP80815.1"/>
    </source>
</evidence>
<reference evidence="1 2" key="1">
    <citation type="journal article" date="2019" name="Commun. Biol.">
        <title>The bagworm genome reveals a unique fibroin gene that provides high tensile strength.</title>
        <authorList>
            <person name="Kono N."/>
            <person name="Nakamura H."/>
            <person name="Ohtoshi R."/>
            <person name="Tomita M."/>
            <person name="Numata K."/>
            <person name="Arakawa K."/>
        </authorList>
    </citation>
    <scope>NUCLEOTIDE SEQUENCE [LARGE SCALE GENOMIC DNA]</scope>
</reference>
<name>A0A4C1Z2I3_EUMVA</name>
<evidence type="ECO:0000313" key="2">
    <source>
        <dbReference type="Proteomes" id="UP000299102"/>
    </source>
</evidence>
<comment type="caution">
    <text evidence="1">The sequence shown here is derived from an EMBL/GenBank/DDBJ whole genome shotgun (WGS) entry which is preliminary data.</text>
</comment>
<gene>
    <name evidence="1" type="ORF">EVAR_60442_1</name>
</gene>